<dbReference type="InterPro" id="IPR007412">
    <property type="entry name" value="FlgM"/>
</dbReference>
<evidence type="ECO:0000256" key="4">
    <source>
        <dbReference type="ARBA" id="ARBA00022795"/>
    </source>
</evidence>
<proteinExistence type="inferred from homology"/>
<comment type="caution">
    <text evidence="10">The sequence shown here is derived from an EMBL/GenBank/DDBJ whole genome shotgun (WGS) entry which is preliminary data.</text>
</comment>
<evidence type="ECO:0000256" key="3">
    <source>
        <dbReference type="ARBA" id="ARBA00022491"/>
    </source>
</evidence>
<evidence type="ECO:0000256" key="5">
    <source>
        <dbReference type="ARBA" id="ARBA00023015"/>
    </source>
</evidence>
<evidence type="ECO:0000256" key="6">
    <source>
        <dbReference type="ARBA" id="ARBA00023163"/>
    </source>
</evidence>
<evidence type="ECO:0000256" key="2">
    <source>
        <dbReference type="ARBA" id="ARBA00017823"/>
    </source>
</evidence>
<dbReference type="InterPro" id="IPR031316">
    <property type="entry name" value="FlgM_C"/>
</dbReference>
<evidence type="ECO:0000256" key="8">
    <source>
        <dbReference type="ARBA" id="ARBA00030117"/>
    </source>
</evidence>
<gene>
    <name evidence="10" type="ORF">AWB77_03816</name>
</gene>
<comment type="function">
    <text evidence="7">Responsible for the coupling of flagellin expression to flagellar assembly by preventing expression of the flagellin genes when a component of the middle class of proteins is defective. It negatively regulates flagellar genes by inhibiting the activity of FliA by directly binding to FliA.</text>
</comment>
<keyword evidence="11" id="KW-1185">Reference proteome</keyword>
<name>A0A158C983_9BURK</name>
<evidence type="ECO:0000256" key="1">
    <source>
        <dbReference type="ARBA" id="ARBA00005322"/>
    </source>
</evidence>
<keyword evidence="4" id="KW-1005">Bacterial flagellum biogenesis</keyword>
<feature type="domain" description="Anti-sigma-28 factor FlgM C-terminal" evidence="9">
    <location>
        <begin position="42"/>
        <end position="82"/>
    </location>
</feature>
<dbReference type="NCBIfam" id="TIGR03824">
    <property type="entry name" value="FlgM_jcvi"/>
    <property type="match status" value="1"/>
</dbReference>
<organism evidence="10 11">
    <name type="scientific">Caballeronia fortuita</name>
    <dbReference type="NCBI Taxonomy" id="1777138"/>
    <lineage>
        <taxon>Bacteria</taxon>
        <taxon>Pseudomonadati</taxon>
        <taxon>Pseudomonadota</taxon>
        <taxon>Betaproteobacteria</taxon>
        <taxon>Burkholderiales</taxon>
        <taxon>Burkholderiaceae</taxon>
        <taxon>Caballeronia</taxon>
    </lineage>
</organism>
<accession>A0A158C983</accession>
<evidence type="ECO:0000256" key="7">
    <source>
        <dbReference type="ARBA" id="ARBA00024739"/>
    </source>
</evidence>
<dbReference type="RefSeq" id="WP_061135973.1">
    <property type="nucleotide sequence ID" value="NZ_FCNX02000009.1"/>
</dbReference>
<keyword evidence="3" id="KW-0678">Repressor</keyword>
<dbReference type="EMBL" id="FCNX02000009">
    <property type="protein sequence ID" value="SAK78894.1"/>
    <property type="molecule type" value="Genomic_DNA"/>
</dbReference>
<keyword evidence="6" id="KW-0804">Transcription</keyword>
<dbReference type="AlphaFoldDB" id="A0A158C983"/>
<evidence type="ECO:0000313" key="10">
    <source>
        <dbReference type="EMBL" id="SAK78894.1"/>
    </source>
</evidence>
<evidence type="ECO:0000313" key="11">
    <source>
        <dbReference type="Proteomes" id="UP000054903"/>
    </source>
</evidence>
<sequence length="94" mass="9513">MKIETSSNNAVTILQPAAVRAIGGQQGGAASASSSTVNLSPMSTLRVSNESDIDTAKVASIKATLADGSYRPDSARIADGMLSAARDMLGARMG</sequence>
<comment type="similarity">
    <text evidence="1">Belongs to the FlgM family.</text>
</comment>
<dbReference type="GO" id="GO:0044781">
    <property type="term" value="P:bacterial-type flagellum organization"/>
    <property type="evidence" value="ECO:0007669"/>
    <property type="project" value="UniProtKB-KW"/>
</dbReference>
<dbReference type="GO" id="GO:0045892">
    <property type="term" value="P:negative regulation of DNA-templated transcription"/>
    <property type="evidence" value="ECO:0007669"/>
    <property type="project" value="InterPro"/>
</dbReference>
<protein>
    <recommendedName>
        <fullName evidence="2">Negative regulator of flagellin synthesis</fullName>
    </recommendedName>
    <alternativeName>
        <fullName evidence="8">Anti-sigma-28 factor</fullName>
    </alternativeName>
</protein>
<dbReference type="OrthoDB" id="9181369at2"/>
<reference evidence="10" key="1">
    <citation type="submission" date="2016-01" db="EMBL/GenBank/DDBJ databases">
        <authorList>
            <person name="Peeters C."/>
        </authorList>
    </citation>
    <scope>NUCLEOTIDE SEQUENCE</scope>
    <source>
        <strain evidence="10">LMG 29320</strain>
    </source>
</reference>
<keyword evidence="5" id="KW-0805">Transcription regulation</keyword>
<dbReference type="STRING" id="1777138.AWB77_03816"/>
<dbReference type="InterPro" id="IPR035890">
    <property type="entry name" value="Anti-sigma-28_factor_FlgM_sf"/>
</dbReference>
<dbReference type="SUPFAM" id="SSF101498">
    <property type="entry name" value="Anti-sigma factor FlgM"/>
    <property type="match status" value="1"/>
</dbReference>
<dbReference type="Proteomes" id="UP000054903">
    <property type="component" value="Unassembled WGS sequence"/>
</dbReference>
<dbReference type="Pfam" id="PF04316">
    <property type="entry name" value="FlgM"/>
    <property type="match status" value="1"/>
</dbReference>
<evidence type="ECO:0000259" key="9">
    <source>
        <dbReference type="Pfam" id="PF04316"/>
    </source>
</evidence>